<dbReference type="PANTHER" id="PTHR23308">
    <property type="entry name" value="NUCLEAR INHIBITOR OF PROTEIN PHOSPHATASE-1"/>
    <property type="match status" value="1"/>
</dbReference>
<reference evidence="4" key="1">
    <citation type="submission" date="2017-06" db="EMBL/GenBank/DDBJ databases">
        <title>Genome analysis of Fimbriiglobus ruber SP5, the first member of the order Planctomycetales with confirmed chitinolytic capability.</title>
        <authorList>
            <person name="Ravin N.V."/>
            <person name="Rakitin A.L."/>
            <person name="Ivanova A.A."/>
            <person name="Beletsky A.V."/>
            <person name="Kulichevskaya I.S."/>
            <person name="Mardanov A.V."/>
            <person name="Dedysh S.N."/>
        </authorList>
    </citation>
    <scope>NUCLEOTIDE SEQUENCE [LARGE SCALE GENOMIC DNA]</scope>
    <source>
        <strain evidence="4">SP5</strain>
    </source>
</reference>
<evidence type="ECO:0000313" key="4">
    <source>
        <dbReference type="Proteomes" id="UP000214646"/>
    </source>
</evidence>
<organism evidence="3 4">
    <name type="scientific">Fimbriiglobus ruber</name>
    <dbReference type="NCBI Taxonomy" id="1908690"/>
    <lineage>
        <taxon>Bacteria</taxon>
        <taxon>Pseudomonadati</taxon>
        <taxon>Planctomycetota</taxon>
        <taxon>Planctomycetia</taxon>
        <taxon>Gemmatales</taxon>
        <taxon>Gemmataceae</taxon>
        <taxon>Fimbriiglobus</taxon>
    </lineage>
</organism>
<proteinExistence type="predicted"/>
<dbReference type="Pfam" id="PF00498">
    <property type="entry name" value="FHA"/>
    <property type="match status" value="1"/>
</dbReference>
<feature type="compositionally biased region" description="Basic and acidic residues" evidence="1">
    <location>
        <begin position="132"/>
        <end position="147"/>
    </location>
</feature>
<sequence>MYLVVAKGNHEGQRIPIRVKRFLIGRNPGCSLRAASDAISREHCEIMIYEDLVLVRDLNSTNGTIVNGEEILDEPHELYAGDLLEVGPLAFTICVEYPVPASDDNATVVSGLDPTALAIVSGSAGESEPEAAADRDLQMPEEHDEATPPRVVNPVETSEPRSHKKTPPSRQPDSLPASPSAGLGTQKPPANKPVLPANQVDIGIDAPSSGTFSSQITGSGAQSSSGPPSRQAAANAPKSQGGESKILVQKNLEDLEGVSKTAQHLLMKMKPRPRPKPGDV</sequence>
<dbReference type="InterPro" id="IPR050923">
    <property type="entry name" value="Cell_Proc_Reg/RNA_Proc"/>
</dbReference>
<name>A0A225E1N3_9BACT</name>
<accession>A0A225E1N3</accession>
<evidence type="ECO:0000256" key="1">
    <source>
        <dbReference type="SAM" id="MobiDB-lite"/>
    </source>
</evidence>
<protein>
    <submittedName>
        <fullName evidence="3">Cellular communication/signal transduction protein</fullName>
    </submittedName>
</protein>
<feature type="domain" description="FHA" evidence="2">
    <location>
        <begin position="22"/>
        <end position="71"/>
    </location>
</feature>
<dbReference type="CDD" id="cd00060">
    <property type="entry name" value="FHA"/>
    <property type="match status" value="1"/>
</dbReference>
<gene>
    <name evidence="3" type="ORF">FRUB_01170</name>
</gene>
<dbReference type="EMBL" id="NIDE01000001">
    <property type="protein sequence ID" value="OWK47471.1"/>
    <property type="molecule type" value="Genomic_DNA"/>
</dbReference>
<evidence type="ECO:0000259" key="2">
    <source>
        <dbReference type="PROSITE" id="PS50006"/>
    </source>
</evidence>
<dbReference type="AlphaFoldDB" id="A0A225E1N3"/>
<dbReference type="SUPFAM" id="SSF49879">
    <property type="entry name" value="SMAD/FHA domain"/>
    <property type="match status" value="1"/>
</dbReference>
<evidence type="ECO:0000313" key="3">
    <source>
        <dbReference type="EMBL" id="OWK47471.1"/>
    </source>
</evidence>
<dbReference type="InterPro" id="IPR008984">
    <property type="entry name" value="SMAD_FHA_dom_sf"/>
</dbReference>
<dbReference type="Gene3D" id="2.60.200.20">
    <property type="match status" value="1"/>
</dbReference>
<feature type="region of interest" description="Disordered" evidence="1">
    <location>
        <begin position="121"/>
        <end position="245"/>
    </location>
</feature>
<dbReference type="PROSITE" id="PS50006">
    <property type="entry name" value="FHA_DOMAIN"/>
    <property type="match status" value="1"/>
</dbReference>
<feature type="compositionally biased region" description="Polar residues" evidence="1">
    <location>
        <begin position="208"/>
        <end position="217"/>
    </location>
</feature>
<keyword evidence="4" id="KW-1185">Reference proteome</keyword>
<dbReference type="SMART" id="SM00240">
    <property type="entry name" value="FHA"/>
    <property type="match status" value="1"/>
</dbReference>
<feature type="compositionally biased region" description="Low complexity" evidence="1">
    <location>
        <begin position="218"/>
        <end position="234"/>
    </location>
</feature>
<dbReference type="Proteomes" id="UP000214646">
    <property type="component" value="Unassembled WGS sequence"/>
</dbReference>
<comment type="caution">
    <text evidence="3">The sequence shown here is derived from an EMBL/GenBank/DDBJ whole genome shotgun (WGS) entry which is preliminary data.</text>
</comment>
<dbReference type="InterPro" id="IPR000253">
    <property type="entry name" value="FHA_dom"/>
</dbReference>